<dbReference type="OrthoDB" id="167512at2759"/>
<organism evidence="1 2">
    <name type="scientific">Phytophthora palmivora</name>
    <dbReference type="NCBI Taxonomy" id="4796"/>
    <lineage>
        <taxon>Eukaryota</taxon>
        <taxon>Sar</taxon>
        <taxon>Stramenopiles</taxon>
        <taxon>Oomycota</taxon>
        <taxon>Peronosporomycetes</taxon>
        <taxon>Peronosporales</taxon>
        <taxon>Peronosporaceae</taxon>
        <taxon>Phytophthora</taxon>
    </lineage>
</organism>
<comment type="caution">
    <text evidence="1">The sequence shown here is derived from an EMBL/GenBank/DDBJ whole genome shotgun (WGS) entry which is preliminary data.</text>
</comment>
<name>A0A2P4XA35_9STRA</name>
<evidence type="ECO:0000313" key="2">
    <source>
        <dbReference type="Proteomes" id="UP000237271"/>
    </source>
</evidence>
<sequence>MSVLHGICHLFAEACYNKSTPIFGCYSKVSPVLIPLCTSKSPVFMELLETYFRGLTSNNPFEVSQLTLVRSQTQSVCLPLMRSKTNQNVFGALILLQSRKNLTANIPGAVFMARAGTPSCVLTSNVSDIIKPTAVEVGSVQFALVTLWKCTHVYCSGTDALTIPFHGHWISDAFKTYARLRS</sequence>
<keyword evidence="2" id="KW-1185">Reference proteome</keyword>
<reference evidence="1 2" key="1">
    <citation type="journal article" date="2017" name="Genome Biol. Evol.">
        <title>Phytophthora megakarya and P. palmivora, closely related causal agents of cacao black pod rot, underwent increases in genome sizes and gene numbers by different mechanisms.</title>
        <authorList>
            <person name="Ali S.S."/>
            <person name="Shao J."/>
            <person name="Lary D.J."/>
            <person name="Kronmiller B."/>
            <person name="Shen D."/>
            <person name="Strem M.D."/>
            <person name="Amoako-Attah I."/>
            <person name="Akrofi A.Y."/>
            <person name="Begoude B.A."/>
            <person name="Ten Hoopen G.M."/>
            <person name="Coulibaly K."/>
            <person name="Kebe B.I."/>
            <person name="Melnick R.L."/>
            <person name="Guiltinan M.J."/>
            <person name="Tyler B.M."/>
            <person name="Meinhardt L.W."/>
            <person name="Bailey B.A."/>
        </authorList>
    </citation>
    <scope>NUCLEOTIDE SEQUENCE [LARGE SCALE GENOMIC DNA]</scope>
    <source>
        <strain evidence="2">sbr112.9</strain>
    </source>
</reference>
<dbReference type="AlphaFoldDB" id="A0A2P4XA35"/>
<dbReference type="EMBL" id="NCKW01015585">
    <property type="protein sequence ID" value="POM62388.1"/>
    <property type="molecule type" value="Genomic_DNA"/>
</dbReference>
<proteinExistence type="predicted"/>
<gene>
    <name evidence="1" type="ORF">PHPALM_28463</name>
</gene>
<accession>A0A2P4XA35</accession>
<evidence type="ECO:0000313" key="1">
    <source>
        <dbReference type="EMBL" id="POM62388.1"/>
    </source>
</evidence>
<dbReference type="Proteomes" id="UP000237271">
    <property type="component" value="Unassembled WGS sequence"/>
</dbReference>
<protein>
    <submittedName>
        <fullName evidence="1">Uncharacterized protein</fullName>
    </submittedName>
</protein>